<accession>A0ABV2E8K7</accession>
<dbReference type="EMBL" id="JBDZDV010000002">
    <property type="protein sequence ID" value="MET3110753.1"/>
    <property type="molecule type" value="Genomic_DNA"/>
</dbReference>
<reference evidence="1 2" key="1">
    <citation type="submission" date="2024-05" db="EMBL/GenBank/DDBJ databases">
        <title>Genomic Encyclopedia of Type Strains, Phase IV (KMG-IV): sequencing the most valuable type-strain genomes for metagenomic binning, comparative biology and taxonomic classification.</title>
        <authorList>
            <person name="Goeker M."/>
        </authorList>
    </citation>
    <scope>NUCLEOTIDE SEQUENCE [LARGE SCALE GENOMIC DNA]</scope>
    <source>
        <strain evidence="1 2">DSM 25286</strain>
    </source>
</reference>
<proteinExistence type="predicted"/>
<organism evidence="1 2">
    <name type="scientific">Salinicoccus halitifaciens</name>
    <dbReference type="NCBI Taxonomy" id="1073415"/>
    <lineage>
        <taxon>Bacteria</taxon>
        <taxon>Bacillati</taxon>
        <taxon>Bacillota</taxon>
        <taxon>Bacilli</taxon>
        <taxon>Bacillales</taxon>
        <taxon>Staphylococcaceae</taxon>
        <taxon>Salinicoccus</taxon>
    </lineage>
</organism>
<sequence>MFFKENPILRYFIIYNYIYYNNSFRLYFFQ</sequence>
<comment type="caution">
    <text evidence="1">The sequence shown here is derived from an EMBL/GenBank/DDBJ whole genome shotgun (WGS) entry which is preliminary data.</text>
</comment>
<gene>
    <name evidence="1" type="ORF">ABHD89_001155</name>
</gene>
<evidence type="ECO:0000313" key="1">
    <source>
        <dbReference type="EMBL" id="MET3110753.1"/>
    </source>
</evidence>
<dbReference type="Proteomes" id="UP001549019">
    <property type="component" value="Unassembled WGS sequence"/>
</dbReference>
<keyword evidence="2" id="KW-1185">Reference proteome</keyword>
<protein>
    <submittedName>
        <fullName evidence="1">Uncharacterized protein</fullName>
    </submittedName>
</protein>
<name>A0ABV2E8K7_9STAP</name>
<evidence type="ECO:0000313" key="2">
    <source>
        <dbReference type="Proteomes" id="UP001549019"/>
    </source>
</evidence>